<evidence type="ECO:0000313" key="2">
    <source>
        <dbReference type="Proteomes" id="UP000749559"/>
    </source>
</evidence>
<gene>
    <name evidence="1" type="ORF">OFUS_LOCUS19520</name>
</gene>
<sequence>MHKLPGGKMDSSFLIFSLIILKLSMIESSGSQCSTGKCCHADYLLVRDNTFDWIYETEAYEPSCPLIVSLQFSTQNVGTLESCFAKACALNANVVTYGHLRSCKIFKCESNSNQNDWDYKFKYSGKSGYERTYAKPHSYSPGCNNSHFVRRTWMMGHTNVASKCSLTRPRSVVDVAACMKAACDDKANVFNFYPGEEPQALCETRYCRFDKSRNDYDFEIEEITTSGNKTVVYIYSLSHTQKSWRTKYDQIPTSLSNFDFCTQVEFIPHPSSEISETPEHFCDFRSNLLITFPNGSIQTWNCGGHLENIDTGNVGCYADENKQMATMTFLPYPGTPNCGDSIFMLRRFHTECTMSMCDTFLEVPEAKDLRQCMLYACQHGANVINFMAISNNYSSGIICDLRFCGKLPNGDYDFKFQTSNSSLRFPYAVFALQSDPGATTNAQVDQQPDCETVLRALAITVTVIGTLLLVCIIVVIATCLKLRKSAENPSKDEPKCVNLSAIFNKKPENIYQN</sequence>
<dbReference type="Proteomes" id="UP000749559">
    <property type="component" value="Unassembled WGS sequence"/>
</dbReference>
<reference evidence="1" key="1">
    <citation type="submission" date="2022-03" db="EMBL/GenBank/DDBJ databases">
        <authorList>
            <person name="Martin C."/>
        </authorList>
    </citation>
    <scope>NUCLEOTIDE SEQUENCE</scope>
</reference>
<dbReference type="AlphaFoldDB" id="A0A8J1XZ32"/>
<keyword evidence="2" id="KW-1185">Reference proteome</keyword>
<dbReference type="EMBL" id="CAIIXF020000009">
    <property type="protein sequence ID" value="CAH1794903.1"/>
    <property type="molecule type" value="Genomic_DNA"/>
</dbReference>
<evidence type="ECO:0000313" key="1">
    <source>
        <dbReference type="EMBL" id="CAH1794903.1"/>
    </source>
</evidence>
<protein>
    <submittedName>
        <fullName evidence="1">Uncharacterized protein</fullName>
    </submittedName>
</protein>
<name>A0A8J1XZ32_OWEFU</name>
<proteinExistence type="predicted"/>
<accession>A0A8J1XZ32</accession>
<organism evidence="1 2">
    <name type="scientific">Owenia fusiformis</name>
    <name type="common">Polychaete worm</name>
    <dbReference type="NCBI Taxonomy" id="6347"/>
    <lineage>
        <taxon>Eukaryota</taxon>
        <taxon>Metazoa</taxon>
        <taxon>Spiralia</taxon>
        <taxon>Lophotrochozoa</taxon>
        <taxon>Annelida</taxon>
        <taxon>Polychaeta</taxon>
        <taxon>Sedentaria</taxon>
        <taxon>Canalipalpata</taxon>
        <taxon>Sabellida</taxon>
        <taxon>Oweniida</taxon>
        <taxon>Oweniidae</taxon>
        <taxon>Owenia</taxon>
    </lineage>
</organism>
<comment type="caution">
    <text evidence="1">The sequence shown here is derived from an EMBL/GenBank/DDBJ whole genome shotgun (WGS) entry which is preliminary data.</text>
</comment>